<dbReference type="InterPro" id="IPR008906">
    <property type="entry name" value="HATC_C_dom"/>
</dbReference>
<gene>
    <name evidence="2" type="ORF">CCAP1982_LOCUS5965</name>
</gene>
<evidence type="ECO:0000313" key="2">
    <source>
        <dbReference type="EMBL" id="CAD6997331.1"/>
    </source>
</evidence>
<feature type="domain" description="HAT C-terminal dimerisation" evidence="1">
    <location>
        <begin position="28"/>
        <end position="63"/>
    </location>
</feature>
<evidence type="ECO:0000259" key="1">
    <source>
        <dbReference type="Pfam" id="PF05699"/>
    </source>
</evidence>
<dbReference type="EMBL" id="CAJHJT010000012">
    <property type="protein sequence ID" value="CAD6997331.1"/>
    <property type="molecule type" value="Genomic_DNA"/>
</dbReference>
<evidence type="ECO:0000313" key="3">
    <source>
        <dbReference type="Proteomes" id="UP000606786"/>
    </source>
</evidence>
<reference evidence="2" key="1">
    <citation type="submission" date="2020-11" db="EMBL/GenBank/DDBJ databases">
        <authorList>
            <person name="Whitehead M."/>
        </authorList>
    </citation>
    <scope>NUCLEOTIDE SEQUENCE</scope>
    <source>
        <strain evidence="2">EGII</strain>
    </source>
</reference>
<comment type="caution">
    <text evidence="2">The sequence shown here is derived from an EMBL/GenBank/DDBJ whole genome shotgun (WGS) entry which is preliminary data.</text>
</comment>
<accession>A0A811UEV3</accession>
<dbReference type="GO" id="GO:0046983">
    <property type="term" value="F:protein dimerization activity"/>
    <property type="evidence" value="ECO:0007669"/>
    <property type="project" value="InterPro"/>
</dbReference>
<protein>
    <submittedName>
        <fullName evidence="2">(Mediterranean fruit fly) hypothetical protein</fullName>
    </submittedName>
</protein>
<name>A0A811UEV3_CERCA</name>
<keyword evidence="3" id="KW-1185">Reference proteome</keyword>
<dbReference type="AlphaFoldDB" id="A0A811UEV3"/>
<dbReference type="Proteomes" id="UP000606786">
    <property type="component" value="Unassembled WGS sequence"/>
</dbReference>
<organism evidence="2 3">
    <name type="scientific">Ceratitis capitata</name>
    <name type="common">Mediterranean fruit fly</name>
    <name type="synonym">Tephritis capitata</name>
    <dbReference type="NCBI Taxonomy" id="7213"/>
    <lineage>
        <taxon>Eukaryota</taxon>
        <taxon>Metazoa</taxon>
        <taxon>Ecdysozoa</taxon>
        <taxon>Arthropoda</taxon>
        <taxon>Hexapoda</taxon>
        <taxon>Insecta</taxon>
        <taxon>Pterygota</taxon>
        <taxon>Neoptera</taxon>
        <taxon>Endopterygota</taxon>
        <taxon>Diptera</taxon>
        <taxon>Brachycera</taxon>
        <taxon>Muscomorpha</taxon>
        <taxon>Tephritoidea</taxon>
        <taxon>Tephritidae</taxon>
        <taxon>Ceratitis</taxon>
        <taxon>Ceratitis</taxon>
    </lineage>
</organism>
<dbReference type="Pfam" id="PF05699">
    <property type="entry name" value="Dimer_Tnp_hAT"/>
    <property type="match status" value="1"/>
</dbReference>
<sequence length="68" mass="7750">KCSYPVEHIASSDELILNQNQLEALNICKGDDFPNVHQVLRIMVALTVTTATRKRSFSTLRQLKSHLR</sequence>
<proteinExistence type="predicted"/>
<feature type="non-terminal residue" evidence="2">
    <location>
        <position position="1"/>
    </location>
</feature>